<dbReference type="InterPro" id="IPR020846">
    <property type="entry name" value="MFS_dom"/>
</dbReference>
<feature type="transmembrane region" description="Helical" evidence="6">
    <location>
        <begin position="415"/>
        <end position="435"/>
    </location>
</feature>
<dbReference type="GO" id="GO:0022857">
    <property type="term" value="F:transmembrane transporter activity"/>
    <property type="evidence" value="ECO:0007669"/>
    <property type="project" value="InterPro"/>
</dbReference>
<keyword evidence="3 6" id="KW-0812">Transmembrane</keyword>
<evidence type="ECO:0000256" key="5">
    <source>
        <dbReference type="ARBA" id="ARBA00023136"/>
    </source>
</evidence>
<evidence type="ECO:0000256" key="4">
    <source>
        <dbReference type="ARBA" id="ARBA00022989"/>
    </source>
</evidence>
<protein>
    <recommendedName>
        <fullName evidence="7">Major facilitator superfamily (MFS) profile domain-containing protein</fullName>
    </recommendedName>
</protein>
<keyword evidence="2" id="KW-0813">Transport</keyword>
<dbReference type="PROSITE" id="PS50850">
    <property type="entry name" value="MFS"/>
    <property type="match status" value="1"/>
</dbReference>
<dbReference type="InterPro" id="IPR036259">
    <property type="entry name" value="MFS_trans_sf"/>
</dbReference>
<feature type="transmembrane region" description="Helical" evidence="6">
    <location>
        <begin position="504"/>
        <end position="523"/>
    </location>
</feature>
<dbReference type="SUPFAM" id="SSF103473">
    <property type="entry name" value="MFS general substrate transporter"/>
    <property type="match status" value="1"/>
</dbReference>
<dbReference type="OMA" id="DSMTVCQ"/>
<evidence type="ECO:0000256" key="3">
    <source>
        <dbReference type="ARBA" id="ARBA00022692"/>
    </source>
</evidence>
<dbReference type="AlphaFoldDB" id="A0A7R8UPW3"/>
<comment type="subcellular location">
    <subcellularLocation>
        <location evidence="1">Membrane</location>
        <topology evidence="1">Multi-pass membrane protein</topology>
    </subcellularLocation>
</comment>
<evidence type="ECO:0000259" key="7">
    <source>
        <dbReference type="PROSITE" id="PS50850"/>
    </source>
</evidence>
<feature type="transmembrane region" description="Helical" evidence="6">
    <location>
        <begin position="390"/>
        <end position="408"/>
    </location>
</feature>
<gene>
    <name evidence="8" type="ORF">HERILL_LOCUS7689</name>
</gene>
<dbReference type="Gene3D" id="1.20.1250.20">
    <property type="entry name" value="MFS general substrate transporter like domains"/>
    <property type="match status" value="1"/>
</dbReference>
<dbReference type="PANTHER" id="PTHR23511:SF37">
    <property type="entry name" value="MAJOR FACILITATOR SUPERFAMILY (MFS) PROFILE DOMAIN-CONTAINING PROTEIN-RELATED"/>
    <property type="match status" value="1"/>
</dbReference>
<keyword evidence="5 6" id="KW-0472">Membrane</keyword>
<feature type="transmembrane region" description="Helical" evidence="6">
    <location>
        <begin position="175"/>
        <end position="197"/>
    </location>
</feature>
<feature type="domain" description="Major facilitator superfamily (MFS) profile" evidence="7">
    <location>
        <begin position="49"/>
        <end position="527"/>
    </location>
</feature>
<evidence type="ECO:0000256" key="6">
    <source>
        <dbReference type="SAM" id="Phobius"/>
    </source>
</evidence>
<organism evidence="8 9">
    <name type="scientific">Hermetia illucens</name>
    <name type="common">Black soldier fly</name>
    <dbReference type="NCBI Taxonomy" id="343691"/>
    <lineage>
        <taxon>Eukaryota</taxon>
        <taxon>Metazoa</taxon>
        <taxon>Ecdysozoa</taxon>
        <taxon>Arthropoda</taxon>
        <taxon>Hexapoda</taxon>
        <taxon>Insecta</taxon>
        <taxon>Pterygota</taxon>
        <taxon>Neoptera</taxon>
        <taxon>Endopterygota</taxon>
        <taxon>Diptera</taxon>
        <taxon>Brachycera</taxon>
        <taxon>Stratiomyomorpha</taxon>
        <taxon>Stratiomyidae</taxon>
        <taxon>Hermetiinae</taxon>
        <taxon>Hermetia</taxon>
    </lineage>
</organism>
<reference evidence="8 9" key="1">
    <citation type="submission" date="2020-11" db="EMBL/GenBank/DDBJ databases">
        <authorList>
            <person name="Wallbank WR R."/>
            <person name="Pardo Diaz C."/>
            <person name="Kozak K."/>
            <person name="Martin S."/>
            <person name="Jiggins C."/>
            <person name="Moest M."/>
            <person name="Warren A I."/>
            <person name="Generalovic N T."/>
            <person name="Byers J.R.P. K."/>
            <person name="Montejo-Kovacevich G."/>
            <person name="Yen C E."/>
        </authorList>
    </citation>
    <scope>NUCLEOTIDE SEQUENCE [LARGE SCALE GENOMIC DNA]</scope>
</reference>
<accession>A0A7R8UPW3</accession>
<feature type="transmembrane region" description="Helical" evidence="6">
    <location>
        <begin position="314"/>
        <end position="338"/>
    </location>
</feature>
<evidence type="ECO:0000256" key="1">
    <source>
        <dbReference type="ARBA" id="ARBA00004141"/>
    </source>
</evidence>
<dbReference type="PANTHER" id="PTHR23511">
    <property type="entry name" value="SYNAPTIC VESICLE GLYCOPROTEIN 2"/>
    <property type="match status" value="1"/>
</dbReference>
<feature type="transmembrane region" description="Helical" evidence="6">
    <location>
        <begin position="140"/>
        <end position="163"/>
    </location>
</feature>
<name>A0A7R8UPW3_HERIL</name>
<dbReference type="GO" id="GO:0016020">
    <property type="term" value="C:membrane"/>
    <property type="evidence" value="ECO:0007669"/>
    <property type="project" value="UniProtKB-SubCell"/>
</dbReference>
<dbReference type="Proteomes" id="UP000594454">
    <property type="component" value="Chromosome 3"/>
</dbReference>
<feature type="transmembrane region" description="Helical" evidence="6">
    <location>
        <begin position="441"/>
        <end position="463"/>
    </location>
</feature>
<feature type="transmembrane region" description="Helical" evidence="6">
    <location>
        <begin position="49"/>
        <end position="76"/>
    </location>
</feature>
<feature type="transmembrane region" description="Helical" evidence="6">
    <location>
        <begin position="88"/>
        <end position="105"/>
    </location>
</feature>
<dbReference type="InterPro" id="IPR011701">
    <property type="entry name" value="MFS"/>
</dbReference>
<dbReference type="OrthoDB" id="10262656at2759"/>
<dbReference type="InParanoid" id="A0A7R8UPW3"/>
<sequence length="529" mass="58661">MAPKSREVYLIEGDIVATHDSDKGDPRLYEKEYNYEDALDIIGFGKVHLAALIICGLILMAVICETMGMMIIVIASRCDLSLEDYQKGLLTGVAFFGILISSYFWGFFSDRYGRKSIILYSTYASVFFSCASVLTNNFWIFLILRLCSGISISGPSAAIYAYLGEFNTMKNRQTTISWASIFVGLANTFIPGMAWLILPQTWSYSLYGDVTFRPWQLALIMYTFPGLLGATLMIWMPETPKFLLSQNREREAFKIVEWMYVKNTGRPAHTFIVQKLQPEGDKEYLESLNHKQGCGETMLSVWHQIAPLLRRPHIVNLLMCCVIQFGIFFASAGLGLWLPEILNRFNSITGDVFLTVCDVIDLTESAAINDNSTIKLVCDDSINPKVFMDSIMLGVSYVIGYAVLAIIINPVGRQIILPSVLLASGFSGVALIWVAEPTAVVLLFCGFLMLSGLCVSVVNGAIVDLIPTHMRGMAVCVQLSMGRLGSIVGSNIVGYSIYKDCLLTFSFYSGFLIFCGLLSILLAKKPKPL</sequence>
<keyword evidence="4 6" id="KW-1133">Transmembrane helix</keyword>
<dbReference type="EMBL" id="LR899011">
    <property type="protein sequence ID" value="CAD7084813.1"/>
    <property type="molecule type" value="Genomic_DNA"/>
</dbReference>
<evidence type="ECO:0000313" key="8">
    <source>
        <dbReference type="EMBL" id="CAD7084813.1"/>
    </source>
</evidence>
<feature type="transmembrane region" description="Helical" evidence="6">
    <location>
        <begin position="117"/>
        <end position="134"/>
    </location>
</feature>
<keyword evidence="9" id="KW-1185">Reference proteome</keyword>
<dbReference type="Pfam" id="PF07690">
    <property type="entry name" value="MFS_1"/>
    <property type="match status" value="1"/>
</dbReference>
<proteinExistence type="predicted"/>
<evidence type="ECO:0000256" key="2">
    <source>
        <dbReference type="ARBA" id="ARBA00022448"/>
    </source>
</evidence>
<evidence type="ECO:0000313" key="9">
    <source>
        <dbReference type="Proteomes" id="UP000594454"/>
    </source>
</evidence>
<feature type="transmembrane region" description="Helical" evidence="6">
    <location>
        <begin position="217"/>
        <end position="236"/>
    </location>
</feature>